<dbReference type="Proteomes" id="UP000825935">
    <property type="component" value="Chromosome 19"/>
</dbReference>
<comment type="caution">
    <text evidence="3">The sequence shown here is derived from an EMBL/GenBank/DDBJ whole genome shotgun (WGS) entry which is preliminary data.</text>
</comment>
<dbReference type="PANTHER" id="PTHR31589">
    <property type="entry name" value="PROTEIN, PUTATIVE (DUF239)-RELATED-RELATED"/>
    <property type="match status" value="1"/>
</dbReference>
<dbReference type="Gene3D" id="3.90.1320.10">
    <property type="entry name" value="Outer-capsid protein sigma 3, large lobe"/>
    <property type="match status" value="1"/>
</dbReference>
<feature type="region of interest" description="Disordered" evidence="1">
    <location>
        <begin position="90"/>
        <end position="118"/>
    </location>
</feature>
<dbReference type="AlphaFoldDB" id="A0A8T2SPB5"/>
<evidence type="ECO:0000259" key="2">
    <source>
        <dbReference type="PROSITE" id="PS52045"/>
    </source>
</evidence>
<evidence type="ECO:0000313" key="3">
    <source>
        <dbReference type="EMBL" id="KAH7352673.1"/>
    </source>
</evidence>
<sequence length="438" mass="48955">MAYRSRYAFNSCEGSRCISFSYRQAILLAILLFRFKHSVQALDDDGLHLHPSVSRKLSEVNKPAVKSIQSADGDVIDCVPIEKQPAFDHPLLKGHKIRTSPGGRPSTNKRTSESASQAGLSQMWMQTGETCPIGTVPIRRISASDLVRASSIESFGRKSLAQHLNISLTEQPRAPHITEHESALSAHDHAIAYVSGGTYYGSTATMNVWDPWVEHRSDFSLSQMWILGGSFDGNLNTIEAGWQVSPELYGDTRPRFFIYWTADAYEQTGCYNLLCSGFVQTSNAIALGASIAPWSKDYQAQYDIKILIWKDPQKGDWWMEFGDRILVGYWPANIFTHLRDKANVIEWGGEVAQSFTPTTARRHTGTHMGSGRFAQDGFGRASYFRNVEVVNTRNQLETISSLSTSADHPSCYNIRSFYNSNWGNFFYYGGPGRNPSCP</sequence>
<dbReference type="PANTHER" id="PTHR31589:SF110">
    <property type="entry name" value="PROTEIN, PUTATIVE (DUF239)-RELATED"/>
    <property type="match status" value="1"/>
</dbReference>
<dbReference type="EMBL" id="CM035424">
    <property type="protein sequence ID" value="KAH7352673.1"/>
    <property type="molecule type" value="Genomic_DNA"/>
</dbReference>
<gene>
    <name evidence="3" type="ORF">KP509_19G057700</name>
</gene>
<reference evidence="3" key="1">
    <citation type="submission" date="2021-08" db="EMBL/GenBank/DDBJ databases">
        <title>WGS assembly of Ceratopteris richardii.</title>
        <authorList>
            <person name="Marchant D.B."/>
            <person name="Chen G."/>
            <person name="Jenkins J."/>
            <person name="Shu S."/>
            <person name="Leebens-Mack J."/>
            <person name="Grimwood J."/>
            <person name="Schmutz J."/>
            <person name="Soltis P."/>
            <person name="Soltis D."/>
            <person name="Chen Z.-H."/>
        </authorList>
    </citation>
    <scope>NUCLEOTIDE SEQUENCE</scope>
    <source>
        <strain evidence="3">Whitten #5841</strain>
        <tissue evidence="3">Leaf</tissue>
    </source>
</reference>
<organism evidence="3 4">
    <name type="scientific">Ceratopteris richardii</name>
    <name type="common">Triangle waterfern</name>
    <dbReference type="NCBI Taxonomy" id="49495"/>
    <lineage>
        <taxon>Eukaryota</taxon>
        <taxon>Viridiplantae</taxon>
        <taxon>Streptophyta</taxon>
        <taxon>Embryophyta</taxon>
        <taxon>Tracheophyta</taxon>
        <taxon>Polypodiopsida</taxon>
        <taxon>Polypodiidae</taxon>
        <taxon>Polypodiales</taxon>
        <taxon>Pteridineae</taxon>
        <taxon>Pteridaceae</taxon>
        <taxon>Parkerioideae</taxon>
        <taxon>Ceratopteris</taxon>
    </lineage>
</organism>
<keyword evidence="4" id="KW-1185">Reference proteome</keyword>
<dbReference type="Pfam" id="PF03080">
    <property type="entry name" value="Neprosin"/>
    <property type="match status" value="1"/>
</dbReference>
<dbReference type="PROSITE" id="PS52045">
    <property type="entry name" value="NEPROSIN_PEP_CD"/>
    <property type="match status" value="1"/>
</dbReference>
<proteinExistence type="predicted"/>
<feature type="domain" description="Neprosin PEP catalytic" evidence="2">
    <location>
        <begin position="181"/>
        <end position="438"/>
    </location>
</feature>
<dbReference type="OMA" id="HITEHES"/>
<evidence type="ECO:0000313" key="4">
    <source>
        <dbReference type="Proteomes" id="UP000825935"/>
    </source>
</evidence>
<evidence type="ECO:0000256" key="1">
    <source>
        <dbReference type="SAM" id="MobiDB-lite"/>
    </source>
</evidence>
<dbReference type="Pfam" id="PF14365">
    <property type="entry name" value="Neprosin_AP"/>
    <property type="match status" value="1"/>
</dbReference>
<dbReference type="InterPro" id="IPR025521">
    <property type="entry name" value="Neprosin_propep"/>
</dbReference>
<protein>
    <recommendedName>
        <fullName evidence="2">Neprosin PEP catalytic domain-containing protein</fullName>
    </recommendedName>
</protein>
<feature type="compositionally biased region" description="Polar residues" evidence="1">
    <location>
        <begin position="105"/>
        <end position="118"/>
    </location>
</feature>
<dbReference type="InterPro" id="IPR004314">
    <property type="entry name" value="Neprosin"/>
</dbReference>
<dbReference type="InterPro" id="IPR053168">
    <property type="entry name" value="Glutamic_endopeptidase"/>
</dbReference>
<accession>A0A8T2SPB5</accession>
<dbReference type="OrthoDB" id="1858978at2759"/>
<name>A0A8T2SPB5_CERRI</name>